<evidence type="ECO:0000259" key="7">
    <source>
        <dbReference type="Pfam" id="PF04138"/>
    </source>
</evidence>
<accession>A0A840RIS1</accession>
<keyword evidence="3 6" id="KW-0812">Transmembrane</keyword>
<feature type="domain" description="GtrA/DPMS transmembrane" evidence="7">
    <location>
        <begin position="10"/>
        <end position="125"/>
    </location>
</feature>
<protein>
    <submittedName>
        <fullName evidence="8">Putative flippase GtrA</fullName>
    </submittedName>
</protein>
<comment type="subcellular location">
    <subcellularLocation>
        <location evidence="1">Membrane</location>
        <topology evidence="1">Multi-pass membrane protein</topology>
    </subcellularLocation>
</comment>
<feature type="transmembrane region" description="Helical" evidence="6">
    <location>
        <begin position="73"/>
        <end position="94"/>
    </location>
</feature>
<keyword evidence="9" id="KW-1185">Reference proteome</keyword>
<dbReference type="AlphaFoldDB" id="A0A840RIS1"/>
<dbReference type="Pfam" id="PF04138">
    <property type="entry name" value="GtrA_DPMS_TM"/>
    <property type="match status" value="1"/>
</dbReference>
<proteinExistence type="inferred from homology"/>
<comment type="similarity">
    <text evidence="2">Belongs to the GtrA family.</text>
</comment>
<dbReference type="InterPro" id="IPR007267">
    <property type="entry name" value="GtrA_DPMS_TM"/>
</dbReference>
<evidence type="ECO:0000256" key="3">
    <source>
        <dbReference type="ARBA" id="ARBA00022692"/>
    </source>
</evidence>
<dbReference type="RefSeq" id="WP_184102030.1">
    <property type="nucleotide sequence ID" value="NZ_JACHHN010000006.1"/>
</dbReference>
<keyword evidence="5 6" id="KW-0472">Membrane</keyword>
<dbReference type="PANTHER" id="PTHR38459">
    <property type="entry name" value="PROPHAGE BACTOPRENOL-LINKED GLUCOSE TRANSLOCASE HOMOLOG"/>
    <property type="match status" value="1"/>
</dbReference>
<feature type="transmembrane region" description="Helical" evidence="6">
    <location>
        <begin position="39"/>
        <end position="61"/>
    </location>
</feature>
<sequence length="147" mass="16467">MNSLFKQLLRYGFVGGAAFALDFSTLTFCREVLHWGTIYAATTGFVVGLILNYVLCLHFVFSKNNADKHPLEFIIFASVGVAGLFINDLVIYGLAEAGVDYKTGKLVATAAVFFFNFFGRRYLLFSENSNVLNWLSSFFRKSDLPET</sequence>
<evidence type="ECO:0000256" key="6">
    <source>
        <dbReference type="SAM" id="Phobius"/>
    </source>
</evidence>
<dbReference type="GO" id="GO:0005886">
    <property type="term" value="C:plasma membrane"/>
    <property type="evidence" value="ECO:0007669"/>
    <property type="project" value="TreeGrafter"/>
</dbReference>
<evidence type="ECO:0000256" key="4">
    <source>
        <dbReference type="ARBA" id="ARBA00022989"/>
    </source>
</evidence>
<name>A0A840RIS1_9NEIS</name>
<evidence type="ECO:0000313" key="9">
    <source>
        <dbReference type="Proteomes" id="UP000543030"/>
    </source>
</evidence>
<evidence type="ECO:0000256" key="2">
    <source>
        <dbReference type="ARBA" id="ARBA00009399"/>
    </source>
</evidence>
<gene>
    <name evidence="8" type="ORF">HNQ50_003101</name>
</gene>
<organism evidence="8 9">
    <name type="scientific">Silvimonas terrae</name>
    <dbReference type="NCBI Taxonomy" id="300266"/>
    <lineage>
        <taxon>Bacteria</taxon>
        <taxon>Pseudomonadati</taxon>
        <taxon>Pseudomonadota</taxon>
        <taxon>Betaproteobacteria</taxon>
        <taxon>Neisseriales</taxon>
        <taxon>Chitinibacteraceae</taxon>
        <taxon>Silvimonas</taxon>
    </lineage>
</organism>
<feature type="transmembrane region" description="Helical" evidence="6">
    <location>
        <begin position="106"/>
        <end position="123"/>
    </location>
</feature>
<evidence type="ECO:0000256" key="5">
    <source>
        <dbReference type="ARBA" id="ARBA00023136"/>
    </source>
</evidence>
<dbReference type="EMBL" id="JACHHN010000006">
    <property type="protein sequence ID" value="MBB5192360.1"/>
    <property type="molecule type" value="Genomic_DNA"/>
</dbReference>
<dbReference type="Proteomes" id="UP000543030">
    <property type="component" value="Unassembled WGS sequence"/>
</dbReference>
<keyword evidence="4 6" id="KW-1133">Transmembrane helix</keyword>
<reference evidence="8 9" key="1">
    <citation type="submission" date="2020-08" db="EMBL/GenBank/DDBJ databases">
        <title>Genomic Encyclopedia of Type Strains, Phase IV (KMG-IV): sequencing the most valuable type-strain genomes for metagenomic binning, comparative biology and taxonomic classification.</title>
        <authorList>
            <person name="Goeker M."/>
        </authorList>
    </citation>
    <scope>NUCLEOTIDE SEQUENCE [LARGE SCALE GENOMIC DNA]</scope>
    <source>
        <strain evidence="8 9">DSM 18233</strain>
    </source>
</reference>
<comment type="caution">
    <text evidence="8">The sequence shown here is derived from an EMBL/GenBank/DDBJ whole genome shotgun (WGS) entry which is preliminary data.</text>
</comment>
<dbReference type="GO" id="GO:0000271">
    <property type="term" value="P:polysaccharide biosynthetic process"/>
    <property type="evidence" value="ECO:0007669"/>
    <property type="project" value="InterPro"/>
</dbReference>
<evidence type="ECO:0000256" key="1">
    <source>
        <dbReference type="ARBA" id="ARBA00004141"/>
    </source>
</evidence>
<dbReference type="PANTHER" id="PTHR38459:SF1">
    <property type="entry name" value="PROPHAGE BACTOPRENOL-LINKED GLUCOSE TRANSLOCASE HOMOLOG"/>
    <property type="match status" value="1"/>
</dbReference>
<dbReference type="InterPro" id="IPR051401">
    <property type="entry name" value="GtrA_CellWall_Glycosyl"/>
</dbReference>
<evidence type="ECO:0000313" key="8">
    <source>
        <dbReference type="EMBL" id="MBB5192360.1"/>
    </source>
</evidence>